<evidence type="ECO:0000259" key="2">
    <source>
        <dbReference type="Pfam" id="PF14291"/>
    </source>
</evidence>
<sequence>SNEPLTKEIKCGRTKSTALTKECIAKQQLNEITEKLKENVFSIIIDETTDISTEKSLALVVRFFDCDQWKDKFLGLLKVKSCSAEDLFDVICKYLNSLSVLMENIIGFAADNASVMMGNITGHQKVRKTNRIPEVCGAETSQTITSMPNKMAFSSGCCWPGSGELGCLKAILLRALEFYIELSQQIKSRFNFEDPVLFFVSNSNPKIALSGNINSIAVESVSLFPNLVDDLENLNSEWRLLAGLNELKQYEEKSSWDAELKEYWQKRRRVQLPDSTPSVPRPSGNSRTEPNRKGGSISKRTMTATSGMNNSGFSQSALLRATNDI</sequence>
<feature type="non-terminal residue" evidence="3">
    <location>
        <position position="1"/>
    </location>
</feature>
<dbReference type="Pfam" id="PF14291">
    <property type="entry name" value="DUF4371"/>
    <property type="match status" value="1"/>
</dbReference>
<evidence type="ECO:0000313" key="3">
    <source>
        <dbReference type="EMBL" id="KAF2886018.1"/>
    </source>
</evidence>
<proteinExistence type="predicted"/>
<feature type="compositionally biased region" description="Polar residues" evidence="1">
    <location>
        <begin position="273"/>
        <end position="288"/>
    </location>
</feature>
<dbReference type="SUPFAM" id="SSF53098">
    <property type="entry name" value="Ribonuclease H-like"/>
    <property type="match status" value="1"/>
</dbReference>
<comment type="caution">
    <text evidence="3">The sequence shown here is derived from an EMBL/GenBank/DDBJ whole genome shotgun (WGS) entry which is preliminary data.</text>
</comment>
<dbReference type="OrthoDB" id="6781255at2759"/>
<feature type="region of interest" description="Disordered" evidence="1">
    <location>
        <begin position="271"/>
        <end position="325"/>
    </location>
</feature>
<dbReference type="PANTHER" id="PTHR45749">
    <property type="match status" value="1"/>
</dbReference>
<evidence type="ECO:0000256" key="1">
    <source>
        <dbReference type="SAM" id="MobiDB-lite"/>
    </source>
</evidence>
<name>A0A8K0G551_IGNLU</name>
<dbReference type="InterPro" id="IPR025398">
    <property type="entry name" value="DUF4371"/>
</dbReference>
<gene>
    <name evidence="3" type="ORF">ILUMI_20153</name>
</gene>
<protein>
    <recommendedName>
        <fullName evidence="2">DUF4371 domain-containing protein</fullName>
    </recommendedName>
</protein>
<reference evidence="3" key="1">
    <citation type="submission" date="2019-08" db="EMBL/GenBank/DDBJ databases">
        <title>The genome of the North American firefly Photinus pyralis.</title>
        <authorList>
            <consortium name="Photinus pyralis genome working group"/>
            <person name="Fallon T.R."/>
            <person name="Sander Lower S.E."/>
            <person name="Weng J.-K."/>
        </authorList>
    </citation>
    <scope>NUCLEOTIDE SEQUENCE</scope>
    <source>
        <strain evidence="3">TRF0915ILg1</strain>
        <tissue evidence="3">Whole body</tissue>
    </source>
</reference>
<keyword evidence="4" id="KW-1185">Reference proteome</keyword>
<evidence type="ECO:0000313" key="4">
    <source>
        <dbReference type="Proteomes" id="UP000801492"/>
    </source>
</evidence>
<accession>A0A8K0G551</accession>
<dbReference type="AlphaFoldDB" id="A0A8K0G551"/>
<feature type="domain" description="DUF4371" evidence="2">
    <location>
        <begin position="22"/>
        <end position="122"/>
    </location>
</feature>
<dbReference type="InterPro" id="IPR012337">
    <property type="entry name" value="RNaseH-like_sf"/>
</dbReference>
<dbReference type="EMBL" id="VTPC01088902">
    <property type="protein sequence ID" value="KAF2886018.1"/>
    <property type="molecule type" value="Genomic_DNA"/>
</dbReference>
<dbReference type="PANTHER" id="PTHR45749:SF21">
    <property type="entry name" value="DUF4371 DOMAIN-CONTAINING PROTEIN"/>
    <property type="match status" value="1"/>
</dbReference>
<feature type="compositionally biased region" description="Polar residues" evidence="1">
    <location>
        <begin position="298"/>
        <end position="317"/>
    </location>
</feature>
<dbReference type="Proteomes" id="UP000801492">
    <property type="component" value="Unassembled WGS sequence"/>
</dbReference>
<organism evidence="3 4">
    <name type="scientific">Ignelater luminosus</name>
    <name type="common">Cucubano</name>
    <name type="synonym">Pyrophorus luminosus</name>
    <dbReference type="NCBI Taxonomy" id="2038154"/>
    <lineage>
        <taxon>Eukaryota</taxon>
        <taxon>Metazoa</taxon>
        <taxon>Ecdysozoa</taxon>
        <taxon>Arthropoda</taxon>
        <taxon>Hexapoda</taxon>
        <taxon>Insecta</taxon>
        <taxon>Pterygota</taxon>
        <taxon>Neoptera</taxon>
        <taxon>Endopterygota</taxon>
        <taxon>Coleoptera</taxon>
        <taxon>Polyphaga</taxon>
        <taxon>Elateriformia</taxon>
        <taxon>Elateroidea</taxon>
        <taxon>Elateridae</taxon>
        <taxon>Agrypninae</taxon>
        <taxon>Pyrophorini</taxon>
        <taxon>Ignelater</taxon>
    </lineage>
</organism>